<name>A0ACC0YQN6_9ROSI</name>
<protein>
    <submittedName>
        <fullName evidence="1">Uncharacterized protein</fullName>
    </submittedName>
</protein>
<organism evidence="1 2">
    <name type="scientific">Pistacia integerrima</name>
    <dbReference type="NCBI Taxonomy" id="434235"/>
    <lineage>
        <taxon>Eukaryota</taxon>
        <taxon>Viridiplantae</taxon>
        <taxon>Streptophyta</taxon>
        <taxon>Embryophyta</taxon>
        <taxon>Tracheophyta</taxon>
        <taxon>Spermatophyta</taxon>
        <taxon>Magnoliopsida</taxon>
        <taxon>eudicotyledons</taxon>
        <taxon>Gunneridae</taxon>
        <taxon>Pentapetalae</taxon>
        <taxon>rosids</taxon>
        <taxon>malvids</taxon>
        <taxon>Sapindales</taxon>
        <taxon>Anacardiaceae</taxon>
        <taxon>Pistacia</taxon>
    </lineage>
</organism>
<comment type="caution">
    <text evidence="1">The sequence shown here is derived from an EMBL/GenBank/DDBJ whole genome shotgun (WGS) entry which is preliminary data.</text>
</comment>
<dbReference type="EMBL" id="CM047740">
    <property type="protein sequence ID" value="KAJ0039749.1"/>
    <property type="molecule type" value="Genomic_DNA"/>
</dbReference>
<sequence>MLAEGDTISSALTWFFWLVSKNPSVETRIREELNMKISAEKVAAKWWKFDINELNKLVYLHGALCEALRLFPPVPFEHKVPIEADILPSGHRVVPSMQWEE</sequence>
<accession>A0ACC0YQN6</accession>
<proteinExistence type="predicted"/>
<keyword evidence="2" id="KW-1185">Reference proteome</keyword>
<evidence type="ECO:0000313" key="2">
    <source>
        <dbReference type="Proteomes" id="UP001163603"/>
    </source>
</evidence>
<reference evidence="2" key="1">
    <citation type="journal article" date="2023" name="G3 (Bethesda)">
        <title>Genome assembly and association tests identify interacting loci associated with vigor, precocity, and sex in interspecific pistachio rootstocks.</title>
        <authorList>
            <person name="Palmer W."/>
            <person name="Jacygrad E."/>
            <person name="Sagayaradj S."/>
            <person name="Cavanaugh K."/>
            <person name="Han R."/>
            <person name="Bertier L."/>
            <person name="Beede B."/>
            <person name="Kafkas S."/>
            <person name="Golino D."/>
            <person name="Preece J."/>
            <person name="Michelmore R."/>
        </authorList>
    </citation>
    <scope>NUCLEOTIDE SEQUENCE [LARGE SCALE GENOMIC DNA]</scope>
</reference>
<evidence type="ECO:0000313" key="1">
    <source>
        <dbReference type="EMBL" id="KAJ0039749.1"/>
    </source>
</evidence>
<dbReference type="Proteomes" id="UP001163603">
    <property type="component" value="Chromosome 5"/>
</dbReference>
<gene>
    <name evidence="1" type="ORF">Pint_26928</name>
</gene>